<dbReference type="Pfam" id="PF13490">
    <property type="entry name" value="zf-HC2"/>
    <property type="match status" value="1"/>
</dbReference>
<proteinExistence type="predicted"/>
<feature type="region of interest" description="Disordered" evidence="1">
    <location>
        <begin position="197"/>
        <end position="241"/>
    </location>
</feature>
<dbReference type="Proteomes" id="UP001156441">
    <property type="component" value="Unassembled WGS sequence"/>
</dbReference>
<dbReference type="EMBL" id="JAFFZE010000004">
    <property type="protein sequence ID" value="MCT2582104.1"/>
    <property type="molecule type" value="Genomic_DNA"/>
</dbReference>
<organism evidence="4 5">
    <name type="scientific">Actinophytocola gossypii</name>
    <dbReference type="NCBI Taxonomy" id="2812003"/>
    <lineage>
        <taxon>Bacteria</taxon>
        <taxon>Bacillati</taxon>
        <taxon>Actinomycetota</taxon>
        <taxon>Actinomycetes</taxon>
        <taxon>Pseudonocardiales</taxon>
        <taxon>Pseudonocardiaceae</taxon>
    </lineage>
</organism>
<feature type="transmembrane region" description="Helical" evidence="2">
    <location>
        <begin position="82"/>
        <end position="102"/>
    </location>
</feature>
<comment type="caution">
    <text evidence="4">The sequence shown here is derived from an EMBL/GenBank/DDBJ whole genome shotgun (WGS) entry which is preliminary data.</text>
</comment>
<protein>
    <submittedName>
        <fullName evidence="4">Zf-HC2 domain-containing protein</fullName>
    </submittedName>
</protein>
<keyword evidence="5" id="KW-1185">Reference proteome</keyword>
<evidence type="ECO:0000313" key="4">
    <source>
        <dbReference type="EMBL" id="MCT2582104.1"/>
    </source>
</evidence>
<evidence type="ECO:0000313" key="5">
    <source>
        <dbReference type="Proteomes" id="UP001156441"/>
    </source>
</evidence>
<feature type="domain" description="Putative zinc-finger" evidence="3">
    <location>
        <begin position="3"/>
        <end position="37"/>
    </location>
</feature>
<keyword evidence="2" id="KW-0472">Membrane</keyword>
<gene>
    <name evidence="4" type="ORF">JT362_03065</name>
</gene>
<keyword evidence="2" id="KW-0812">Transmembrane</keyword>
<feature type="transmembrane region" description="Helical" evidence="2">
    <location>
        <begin position="175"/>
        <end position="191"/>
    </location>
</feature>
<feature type="transmembrane region" description="Helical" evidence="2">
    <location>
        <begin position="122"/>
        <end position="138"/>
    </location>
</feature>
<evidence type="ECO:0000256" key="1">
    <source>
        <dbReference type="SAM" id="MobiDB-lite"/>
    </source>
</evidence>
<dbReference type="InterPro" id="IPR027383">
    <property type="entry name" value="Znf_put"/>
</dbReference>
<sequence>MECSTCREALSARMDGEVEPVPAASTDEHLRACRSCREWHDRAIDLTRSLRVREATPVPDLTGAILDDAPVLVSNRGWGTRLGLGVVAVAQLGLALSQLFGTTTAASHAQHVPIATHLFNEGIAWNLALGVGLFWAAFHPRATAGMIPVLGGFVLVLLAYSTHDLITGAVPVSRVAGHGLLVAGLILLVLVNRRTRDDEPHGTRRTGTDSATDMGSTAPGPAGRSGRGRPPLRPASRHRAA</sequence>
<evidence type="ECO:0000256" key="2">
    <source>
        <dbReference type="SAM" id="Phobius"/>
    </source>
</evidence>
<evidence type="ECO:0000259" key="3">
    <source>
        <dbReference type="Pfam" id="PF13490"/>
    </source>
</evidence>
<keyword evidence="2" id="KW-1133">Transmembrane helix</keyword>
<feature type="transmembrane region" description="Helical" evidence="2">
    <location>
        <begin position="145"/>
        <end position="163"/>
    </location>
</feature>
<name>A0ABT2J2L9_9PSEU</name>
<dbReference type="RefSeq" id="WP_260189456.1">
    <property type="nucleotide sequence ID" value="NZ_JAFFZE010000004.1"/>
</dbReference>
<accession>A0ABT2J2L9</accession>
<reference evidence="4 5" key="1">
    <citation type="submission" date="2021-02" db="EMBL/GenBank/DDBJ databases">
        <title>Actinophytocola xerophila sp. nov., isolated from soil of cotton cropping field.</title>
        <authorList>
            <person name="Huang R."/>
            <person name="Chen X."/>
            <person name="Ge X."/>
            <person name="Liu W."/>
        </authorList>
    </citation>
    <scope>NUCLEOTIDE SEQUENCE [LARGE SCALE GENOMIC DNA]</scope>
    <source>
        <strain evidence="4 5">S1-96</strain>
    </source>
</reference>